<dbReference type="Pfam" id="PF00048">
    <property type="entry name" value="IL8"/>
    <property type="match status" value="1"/>
</dbReference>
<dbReference type="GeneTree" id="ENSGT00940000163368"/>
<proteinExistence type="inferred from homology"/>
<keyword evidence="6" id="KW-0597">Phosphoprotein</keyword>
<evidence type="ECO:0000256" key="2">
    <source>
        <dbReference type="ARBA" id="ARBA00010665"/>
    </source>
</evidence>
<dbReference type="PRINTS" id="PR00436">
    <property type="entry name" value="INTERLEUKIN8"/>
</dbReference>
<dbReference type="PROSITE" id="PS00471">
    <property type="entry name" value="SMALL_CYTOKINES_CXC"/>
    <property type="match status" value="1"/>
</dbReference>
<evidence type="ECO:0000256" key="12">
    <source>
        <dbReference type="SAM" id="MobiDB-lite"/>
    </source>
</evidence>
<dbReference type="GO" id="GO:0006955">
    <property type="term" value="P:immune response"/>
    <property type="evidence" value="ECO:0007669"/>
    <property type="project" value="InterPro"/>
</dbReference>
<gene>
    <name evidence="14" type="primary">LOC100663246</name>
</gene>
<dbReference type="AlphaFoldDB" id="G3U7A1"/>
<organism evidence="14 15">
    <name type="scientific">Loxodonta africana</name>
    <name type="common">African elephant</name>
    <dbReference type="NCBI Taxonomy" id="9785"/>
    <lineage>
        <taxon>Eukaryota</taxon>
        <taxon>Metazoa</taxon>
        <taxon>Chordata</taxon>
        <taxon>Craniata</taxon>
        <taxon>Vertebrata</taxon>
        <taxon>Euteleostomi</taxon>
        <taxon>Mammalia</taxon>
        <taxon>Eutheria</taxon>
        <taxon>Afrotheria</taxon>
        <taxon>Proboscidea</taxon>
        <taxon>Elephantidae</taxon>
        <taxon>Loxodonta</taxon>
    </lineage>
</organism>
<evidence type="ECO:0000259" key="13">
    <source>
        <dbReference type="SMART" id="SM00199"/>
    </source>
</evidence>
<sequence length="94" mass="10273">SFPHPCTTAPSSPLLPSTAEPAEEDSDLRCLCVSTTSTVHPKHVISLEVIKAGLHCPKAQLIATLKNGRKICLDQQARLYKKIIKKLLLEGEEN</sequence>
<feature type="domain" description="Chemokine interleukin-8-like" evidence="13">
    <location>
        <begin position="27"/>
        <end position="87"/>
    </location>
</feature>
<dbReference type="PANTHER" id="PTHR12015">
    <property type="entry name" value="SMALL INDUCIBLE CYTOKINE A"/>
    <property type="match status" value="1"/>
</dbReference>
<evidence type="ECO:0000313" key="14">
    <source>
        <dbReference type="Ensembl" id="ENSLAFP00000023709.1"/>
    </source>
</evidence>
<name>G3U7A1_LOXAF</name>
<dbReference type="InterPro" id="IPR001089">
    <property type="entry name" value="Chemokine_CXC"/>
</dbReference>
<dbReference type="Ensembl" id="ENSLAFT00000029515.1">
    <property type="protein sequence ID" value="ENSLAFP00000023709.1"/>
    <property type="gene ID" value="ENSLAFG00000011089.2"/>
</dbReference>
<evidence type="ECO:0000313" key="15">
    <source>
        <dbReference type="Proteomes" id="UP000007646"/>
    </source>
</evidence>
<keyword evidence="5 10" id="KW-0964">Secreted</keyword>
<dbReference type="Gene3D" id="2.40.50.40">
    <property type="match status" value="1"/>
</dbReference>
<keyword evidence="7" id="KW-0358">Heparin-binding</keyword>
<dbReference type="Proteomes" id="UP000007646">
    <property type="component" value="Unassembled WGS sequence"/>
</dbReference>
<dbReference type="CDD" id="cd00273">
    <property type="entry name" value="Chemokine_CXC"/>
    <property type="match status" value="1"/>
</dbReference>
<evidence type="ECO:0000256" key="10">
    <source>
        <dbReference type="RuleBase" id="RU361149"/>
    </source>
</evidence>
<reference evidence="14" key="2">
    <citation type="submission" date="2025-08" db="UniProtKB">
        <authorList>
            <consortium name="Ensembl"/>
        </authorList>
    </citation>
    <scope>IDENTIFICATION</scope>
    <source>
        <strain evidence="14">Isolate ISIS603380</strain>
    </source>
</reference>
<dbReference type="InterPro" id="IPR033899">
    <property type="entry name" value="CXC_Chemokine_domain"/>
</dbReference>
<evidence type="ECO:0000256" key="4">
    <source>
        <dbReference type="ARBA" id="ARBA00022514"/>
    </source>
</evidence>
<dbReference type="GO" id="GO:0008201">
    <property type="term" value="F:heparin binding"/>
    <property type="evidence" value="ECO:0007669"/>
    <property type="project" value="UniProtKB-KW"/>
</dbReference>
<feature type="region of interest" description="Disordered" evidence="12">
    <location>
        <begin position="1"/>
        <end position="21"/>
    </location>
</feature>
<evidence type="ECO:0000256" key="11">
    <source>
        <dbReference type="RuleBase" id="RU364007"/>
    </source>
</evidence>
<keyword evidence="3 10" id="KW-0145">Chemotaxis</keyword>
<evidence type="ECO:0000256" key="3">
    <source>
        <dbReference type="ARBA" id="ARBA00022500"/>
    </source>
</evidence>
<dbReference type="GO" id="GO:0008009">
    <property type="term" value="F:chemokine activity"/>
    <property type="evidence" value="ECO:0007669"/>
    <property type="project" value="InterPro"/>
</dbReference>
<dbReference type="InterPro" id="IPR018048">
    <property type="entry name" value="Chemokine_CXC_CS"/>
</dbReference>
<dbReference type="FunFam" id="2.40.50.40:FF:000004">
    <property type="entry name" value="C-X-C motif chemokine"/>
    <property type="match status" value="1"/>
</dbReference>
<keyword evidence="4 10" id="KW-0202">Cytokine</keyword>
<evidence type="ECO:0000256" key="1">
    <source>
        <dbReference type="ARBA" id="ARBA00004613"/>
    </source>
</evidence>
<evidence type="ECO:0000256" key="6">
    <source>
        <dbReference type="ARBA" id="ARBA00022553"/>
    </source>
</evidence>
<dbReference type="SMART" id="SM00199">
    <property type="entry name" value="SCY"/>
    <property type="match status" value="1"/>
</dbReference>
<reference evidence="14" key="3">
    <citation type="submission" date="2025-09" db="UniProtKB">
        <authorList>
            <consortium name="Ensembl"/>
        </authorList>
    </citation>
    <scope>IDENTIFICATION</scope>
    <source>
        <strain evidence="14">Isolate ISIS603380</strain>
    </source>
</reference>
<dbReference type="InterPro" id="IPR036048">
    <property type="entry name" value="Interleukin_8-like_sf"/>
</dbReference>
<accession>G3U7A1</accession>
<comment type="subunit">
    <text evidence="9 11">Homotetramer. Interacts with TNFAIP6 (via Link domain). Interacts with CCR1. Interacts with CXCR3. Interacts with THBD; this interaction enhances generation of activated protein C.</text>
</comment>
<dbReference type="PRINTS" id="PR00437">
    <property type="entry name" value="SMALLCYTKCXC"/>
</dbReference>
<evidence type="ECO:0000256" key="7">
    <source>
        <dbReference type="ARBA" id="ARBA00022674"/>
    </source>
</evidence>
<dbReference type="GO" id="GO:0005615">
    <property type="term" value="C:extracellular space"/>
    <property type="evidence" value="ECO:0007669"/>
    <property type="project" value="UniProtKB-UniRule"/>
</dbReference>
<comment type="subcellular location">
    <subcellularLocation>
        <location evidence="1 10">Secreted</location>
    </subcellularLocation>
</comment>
<keyword evidence="15" id="KW-1185">Reference proteome</keyword>
<keyword evidence="8 11" id="KW-1015">Disulfide bond</keyword>
<dbReference type="InterPro" id="IPR039809">
    <property type="entry name" value="Chemokine_b/g/d"/>
</dbReference>
<dbReference type="PANTHER" id="PTHR12015:SF211">
    <property type="entry name" value="PLATELET FACTOR 4"/>
    <property type="match status" value="1"/>
</dbReference>
<dbReference type="GO" id="GO:0006952">
    <property type="term" value="P:defense response"/>
    <property type="evidence" value="ECO:0007669"/>
    <property type="project" value="InterPro"/>
</dbReference>
<reference evidence="14 15" key="1">
    <citation type="submission" date="2009-06" db="EMBL/GenBank/DDBJ databases">
        <title>The Genome Sequence of Loxodonta africana (African elephant).</title>
        <authorList>
            <person name="Di Palma F."/>
            <person name="Heiman D."/>
            <person name="Young S."/>
            <person name="Johnson J."/>
            <person name="Lander E.S."/>
            <person name="Lindblad-Toh K."/>
        </authorList>
    </citation>
    <scope>NUCLEOTIDE SEQUENCE [LARGE SCALE GENOMIC DNA]</scope>
    <source>
        <strain evidence="14 15">Isolate ISIS603380</strain>
    </source>
</reference>
<dbReference type="InterPro" id="IPR001811">
    <property type="entry name" value="Chemokine_IL8-like_dom"/>
</dbReference>
<dbReference type="SUPFAM" id="SSF54117">
    <property type="entry name" value="Interleukin 8-like chemokines"/>
    <property type="match status" value="1"/>
</dbReference>
<evidence type="ECO:0000256" key="8">
    <source>
        <dbReference type="ARBA" id="ARBA00023157"/>
    </source>
</evidence>
<evidence type="ECO:0000256" key="5">
    <source>
        <dbReference type="ARBA" id="ARBA00022525"/>
    </source>
</evidence>
<comment type="similarity">
    <text evidence="2 10">Belongs to the intercrine alpha (chemokine CxC) family.</text>
</comment>
<evidence type="ECO:0000256" key="9">
    <source>
        <dbReference type="ARBA" id="ARBA00046854"/>
    </source>
</evidence>
<protein>
    <recommendedName>
        <fullName evidence="10 11">Multifunctional fusion protein</fullName>
    </recommendedName>
    <domain>
        <recommendedName>
            <fullName evidence="11">Platelet factor 4</fullName>
            <shortName evidence="11">PF-4</shortName>
        </recommendedName>
        <alternativeName>
            <fullName evidence="11">C-X-C motif chemokine 4</fullName>
        </alternativeName>
    </domain>
    <domain>
        <recommendedName>
            <fullName evidence="10">C-X-C motif chemokine</fullName>
        </recommendedName>
    </domain>
</protein>
<dbReference type="OMA" id="VCPRHIT"/>